<accession>A0A919WEV9</accession>
<evidence type="ECO:0000256" key="1">
    <source>
        <dbReference type="SAM" id="MobiDB-lite"/>
    </source>
</evidence>
<evidence type="ECO:0000313" key="2">
    <source>
        <dbReference type="EMBL" id="GIN60464.1"/>
    </source>
</evidence>
<proteinExistence type="predicted"/>
<feature type="region of interest" description="Disordered" evidence="1">
    <location>
        <begin position="57"/>
        <end position="76"/>
    </location>
</feature>
<dbReference type="Proteomes" id="UP000682111">
    <property type="component" value="Unassembled WGS sequence"/>
</dbReference>
<comment type="caution">
    <text evidence="2">The sequence shown here is derived from an EMBL/GenBank/DDBJ whole genome shotgun (WGS) entry which is preliminary data.</text>
</comment>
<gene>
    <name evidence="2" type="ORF">J27TS8_04570</name>
</gene>
<evidence type="ECO:0008006" key="4">
    <source>
        <dbReference type="Google" id="ProtNLM"/>
    </source>
</evidence>
<dbReference type="AlphaFoldDB" id="A0A919WEV9"/>
<dbReference type="RefSeq" id="WP_095306822.1">
    <property type="nucleotide sequence ID" value="NZ_BORC01000001.1"/>
</dbReference>
<keyword evidence="3" id="KW-1185">Reference proteome</keyword>
<evidence type="ECO:0000313" key="3">
    <source>
        <dbReference type="Proteomes" id="UP000682111"/>
    </source>
</evidence>
<sequence length="148" mass="17042">MNKHTLRAFALGIILAVVLLHFTVLEREPEIPINSAKERITEAGFIVLTKEEFNDLENKQMEPPAKETKTNKETPIEEKKQITLEIKLNMSTKKIADILAKEQIIENAGEFEQYLIEHGYHTKVQIGSFELNSEMTYEEISKIITKNK</sequence>
<dbReference type="Gene3D" id="3.30.1490.480">
    <property type="entry name" value="Endolytic murein transglycosylase"/>
    <property type="match status" value="1"/>
</dbReference>
<name>A0A919WEV9_9BACI</name>
<dbReference type="EMBL" id="BORC01000001">
    <property type="protein sequence ID" value="GIN60464.1"/>
    <property type="molecule type" value="Genomic_DNA"/>
</dbReference>
<protein>
    <recommendedName>
        <fullName evidence="4">YceG-like family protein</fullName>
    </recommendedName>
</protein>
<reference evidence="2" key="1">
    <citation type="submission" date="2021-03" db="EMBL/GenBank/DDBJ databases">
        <title>Antimicrobial resistance genes in bacteria isolated from Japanese honey, and their potential for conferring macrolide and lincosamide resistance in the American foulbrood pathogen Paenibacillus larvae.</title>
        <authorList>
            <person name="Okamoto M."/>
            <person name="Kumagai M."/>
            <person name="Kanamori H."/>
            <person name="Takamatsu D."/>
        </authorList>
    </citation>
    <scope>NUCLEOTIDE SEQUENCE</scope>
    <source>
        <strain evidence="2">J27TS8</strain>
    </source>
</reference>
<organism evidence="2 3">
    <name type="scientific">Robertmurraya siralis</name>
    <dbReference type="NCBI Taxonomy" id="77777"/>
    <lineage>
        <taxon>Bacteria</taxon>
        <taxon>Bacillati</taxon>
        <taxon>Bacillota</taxon>
        <taxon>Bacilli</taxon>
        <taxon>Bacillales</taxon>
        <taxon>Bacillaceae</taxon>
        <taxon>Robertmurraya</taxon>
    </lineage>
</organism>